<reference evidence="2 3" key="1">
    <citation type="submission" date="2019-05" db="EMBL/GenBank/DDBJ databases">
        <title>Genome-based reclassification of Lactobacillus casei as Lactobacillus casei subsp. casei. subsp.nov., description of Lactobacillus casei subsp. zeae subsp. nov., and emended description of Lactobacillus casei.</title>
        <authorList>
            <person name="Huang C.-H."/>
        </authorList>
    </citation>
    <scope>NUCLEOTIDE SEQUENCE [LARGE SCALE GENOMIC DNA]</scope>
    <source>
        <strain evidence="2 3">CRBIP24.44</strain>
    </source>
</reference>
<dbReference type="AlphaFoldDB" id="A0A5R8LLJ3"/>
<proteinExistence type="predicted"/>
<evidence type="ECO:0000313" key="2">
    <source>
        <dbReference type="EMBL" id="TLF38068.1"/>
    </source>
</evidence>
<evidence type="ECO:0000256" key="1">
    <source>
        <dbReference type="SAM" id="MobiDB-lite"/>
    </source>
</evidence>
<name>A0A5R8LLJ3_LACZE</name>
<gene>
    <name evidence="2" type="ORF">FEI15_11985</name>
</gene>
<dbReference type="EMBL" id="VBWO01000012">
    <property type="protein sequence ID" value="TLF38068.1"/>
    <property type="molecule type" value="Genomic_DNA"/>
</dbReference>
<accession>A0A5R8LLJ3</accession>
<dbReference type="Proteomes" id="UP000309885">
    <property type="component" value="Unassembled WGS sequence"/>
</dbReference>
<comment type="caution">
    <text evidence="2">The sequence shown here is derived from an EMBL/GenBank/DDBJ whole genome shotgun (WGS) entry which is preliminary data.</text>
</comment>
<dbReference type="AntiFam" id="ANF00266">
    <property type="entry name" value="DNA repeat translations related to WP_020751851.1"/>
</dbReference>
<dbReference type="NCBIfam" id="NF040509">
    <property type="entry name" value="Lacto_palin_RPT"/>
    <property type="match status" value="1"/>
</dbReference>
<sequence>MRLTGETRLLAQESACKDLGRNGLSPGHHTPKATYTPTPKRANSRSKGGLL</sequence>
<organism evidence="2 3">
    <name type="scientific">Lacticaseibacillus zeae</name>
    <name type="common">Lactobacillus zeae</name>
    <dbReference type="NCBI Taxonomy" id="57037"/>
    <lineage>
        <taxon>Bacteria</taxon>
        <taxon>Bacillati</taxon>
        <taxon>Bacillota</taxon>
        <taxon>Bacilli</taxon>
        <taxon>Lactobacillales</taxon>
        <taxon>Lactobacillaceae</taxon>
        <taxon>Lacticaseibacillus</taxon>
    </lineage>
</organism>
<feature type="region of interest" description="Disordered" evidence="1">
    <location>
        <begin position="1"/>
        <end position="51"/>
    </location>
</feature>
<evidence type="ECO:0000313" key="3">
    <source>
        <dbReference type="Proteomes" id="UP000309885"/>
    </source>
</evidence>
<protein>
    <submittedName>
        <fullName evidence="2">ATP-dependent nuclease subunit B</fullName>
    </submittedName>
</protein>